<keyword evidence="2 6" id="KW-0812">Transmembrane</keyword>
<gene>
    <name evidence="8" type="primary">trbL</name>
    <name evidence="8" type="ORF">QRO08_22975</name>
</gene>
<feature type="transmembrane region" description="Helical" evidence="6">
    <location>
        <begin position="214"/>
        <end position="232"/>
    </location>
</feature>
<evidence type="ECO:0000256" key="4">
    <source>
        <dbReference type="ARBA" id="ARBA00023136"/>
    </source>
</evidence>
<dbReference type="Proteomes" id="UP001242732">
    <property type="component" value="Chromosome"/>
</dbReference>
<dbReference type="Pfam" id="PF04610">
    <property type="entry name" value="TrbL"/>
    <property type="match status" value="1"/>
</dbReference>
<dbReference type="InterPro" id="IPR014150">
    <property type="entry name" value="Conjugal_tfr_TrbL"/>
</dbReference>
<evidence type="ECO:0000313" key="8">
    <source>
        <dbReference type="EMBL" id="WIY48645.1"/>
    </source>
</evidence>
<feature type="signal peptide" evidence="7">
    <location>
        <begin position="1"/>
        <end position="23"/>
    </location>
</feature>
<feature type="compositionally biased region" description="Polar residues" evidence="5">
    <location>
        <begin position="542"/>
        <end position="552"/>
    </location>
</feature>
<evidence type="ECO:0000256" key="5">
    <source>
        <dbReference type="SAM" id="MobiDB-lite"/>
    </source>
</evidence>
<feature type="transmembrane region" description="Helical" evidence="6">
    <location>
        <begin position="253"/>
        <end position="271"/>
    </location>
</feature>
<proteinExistence type="predicted"/>
<keyword evidence="9" id="KW-1185">Reference proteome</keyword>
<evidence type="ECO:0000256" key="7">
    <source>
        <dbReference type="SAM" id="SignalP"/>
    </source>
</evidence>
<feature type="transmembrane region" description="Helical" evidence="6">
    <location>
        <begin position="189"/>
        <end position="208"/>
    </location>
</feature>
<evidence type="ECO:0000256" key="2">
    <source>
        <dbReference type="ARBA" id="ARBA00022692"/>
    </source>
</evidence>
<keyword evidence="4 6" id="KW-0472">Membrane</keyword>
<feature type="chain" id="PRO_5045741070" evidence="7">
    <location>
        <begin position="24"/>
        <end position="647"/>
    </location>
</feature>
<evidence type="ECO:0000256" key="3">
    <source>
        <dbReference type="ARBA" id="ARBA00022989"/>
    </source>
</evidence>
<dbReference type="GeneID" id="79790205"/>
<feature type="transmembrane region" description="Helical" evidence="6">
    <location>
        <begin position="53"/>
        <end position="75"/>
    </location>
</feature>
<protein>
    <submittedName>
        <fullName evidence="8">P-type conjugative transfer protein TrbL</fullName>
    </submittedName>
</protein>
<feature type="region of interest" description="Disordered" evidence="5">
    <location>
        <begin position="360"/>
        <end position="497"/>
    </location>
</feature>
<organism evidence="8 9">
    <name type="scientific">Paracidovorax citrulli</name>
    <name type="common">Acidovorax citrulli</name>
    <dbReference type="NCBI Taxonomy" id="80869"/>
    <lineage>
        <taxon>Bacteria</taxon>
        <taxon>Pseudomonadati</taxon>
        <taxon>Pseudomonadota</taxon>
        <taxon>Betaproteobacteria</taxon>
        <taxon>Burkholderiales</taxon>
        <taxon>Comamonadaceae</taxon>
        <taxon>Paracidovorax</taxon>
    </lineage>
</organism>
<keyword evidence="7" id="KW-0732">Signal</keyword>
<keyword evidence="3 6" id="KW-1133">Transmembrane helix</keyword>
<dbReference type="EMBL" id="CP127363">
    <property type="protein sequence ID" value="WIY48645.1"/>
    <property type="molecule type" value="Genomic_DNA"/>
</dbReference>
<accession>A0ABY9ANY4</accession>
<feature type="region of interest" description="Disordered" evidence="5">
    <location>
        <begin position="515"/>
        <end position="647"/>
    </location>
</feature>
<dbReference type="InterPro" id="IPR007688">
    <property type="entry name" value="Conjugal_tfr_TrbL/VirB6"/>
</dbReference>
<dbReference type="RefSeq" id="WP_011793579.1">
    <property type="nucleotide sequence ID" value="NZ_CP023687.1"/>
</dbReference>
<evidence type="ECO:0000313" key="9">
    <source>
        <dbReference type="Proteomes" id="UP001242732"/>
    </source>
</evidence>
<evidence type="ECO:0000256" key="6">
    <source>
        <dbReference type="SAM" id="Phobius"/>
    </source>
</evidence>
<dbReference type="NCBIfam" id="TIGR02783">
    <property type="entry name" value="TrbL_P"/>
    <property type="match status" value="1"/>
</dbReference>
<sequence>MTSCITQRRAALLLLVIALTLFAADAALADVLNDIGNGYKTESAKWFPKLLVIAKSLFWKLAAIEFAWASILWVLKSQEMQSFTAAVVQKLIGIGFFYFLLQNADYWIPAIVNSLVKAGNEATGLPALTPSEVFDLGIDTAVGMLKGIQALSLWEDFATVVVGGLAALVIVISFLVIAGQMLIALIESYIAISGGVLFLGFGGSRWTVEFTQKYISYAFATGIKLFILYLIIGVGTAQARTWASLLLTTDWNNIFAVMGGSMLLAFLGFQIPNMAASMLSGAPSLTAGAAAATSGALAAGTVAAGATAISPALQSARGGMQALRAGYDHHRAGGNSALSSALKAVGTSTVDMGREAGRSAGEAIGLAKPTASERSTVGGRAAERRDGMTAQIREERAAMADAGGMSKSSESDAGATCAPAESDGAKNGSADSKSTSAAPVVPPPGTPSGATGRPVDELHGASKPMAGHPQVADDYGNVVAPPSSKIAESNAGGVGTSATNVAAANTSAVNTSATGVNAAQAGSSGSVPAQTLAAATPEAQRQVGQDSGSTVYPPSAKIAESDAGGAGTSAAGVSSTNTSAGNTSTTDKAASSGGGSSAPAPEAGKSGPTLGRDKAPFQDLQRVRPPQIPNDAAPQAGVNIRLTHSED</sequence>
<comment type="subcellular location">
    <subcellularLocation>
        <location evidence="1">Membrane</location>
        <topology evidence="1">Multi-pass membrane protein</topology>
    </subcellularLocation>
</comment>
<evidence type="ECO:0000256" key="1">
    <source>
        <dbReference type="ARBA" id="ARBA00004141"/>
    </source>
</evidence>
<feature type="transmembrane region" description="Helical" evidence="6">
    <location>
        <begin position="82"/>
        <end position="101"/>
    </location>
</feature>
<name>A0ABY9ANY4_PARCI</name>
<feature type="transmembrane region" description="Helical" evidence="6">
    <location>
        <begin position="157"/>
        <end position="177"/>
    </location>
</feature>
<feature type="compositionally biased region" description="Basic and acidic residues" evidence="5">
    <location>
        <begin position="381"/>
        <end position="398"/>
    </location>
</feature>
<reference evidence="8 9" key="1">
    <citation type="submission" date="2023-06" db="EMBL/GenBank/DDBJ databases">
        <authorList>
            <person name="Ham H."/>
            <person name="Park D.S."/>
        </authorList>
    </citation>
    <scope>NUCLEOTIDE SEQUENCE [LARGE SCALE GENOMIC DNA]</scope>
    <source>
        <strain evidence="8 9">KACC 17005</strain>
    </source>
</reference>
<feature type="compositionally biased region" description="Low complexity" evidence="5">
    <location>
        <begin position="568"/>
        <end position="608"/>
    </location>
</feature>
<feature type="compositionally biased region" description="Polar residues" evidence="5">
    <location>
        <begin position="515"/>
        <end position="529"/>
    </location>
</feature>